<name>A0A9D2DFF2_9BACT</name>
<comment type="caution">
    <text evidence="1">The sequence shown here is derived from an EMBL/GenBank/DDBJ whole genome shotgun (WGS) entry which is preliminary data.</text>
</comment>
<evidence type="ECO:0008006" key="3">
    <source>
        <dbReference type="Google" id="ProtNLM"/>
    </source>
</evidence>
<proteinExistence type="predicted"/>
<reference evidence="1" key="2">
    <citation type="submission" date="2021-04" db="EMBL/GenBank/DDBJ databases">
        <authorList>
            <person name="Gilroy R."/>
        </authorList>
    </citation>
    <scope>NUCLEOTIDE SEQUENCE</scope>
    <source>
        <strain evidence="1">ChiHjej11B10-19426</strain>
    </source>
</reference>
<sequence>MKRLTFLCLFACMFALCSCEKKPSYGEPSKSTHSFYVENKLSEPIRILISCVCEKDPYNELSPDYQLNFYEKVTIEPNQRLKVRYFDRSLFKDSEALNAFIYDNVLYVTGKYRHSCLLVNENSRKSQLQLWSNDYWDYTQLDTYNAIYTLVVDQALWDAAFPEK</sequence>
<reference evidence="1" key="1">
    <citation type="journal article" date="2021" name="PeerJ">
        <title>Extensive microbial diversity within the chicken gut microbiome revealed by metagenomics and culture.</title>
        <authorList>
            <person name="Gilroy R."/>
            <person name="Ravi A."/>
            <person name="Getino M."/>
            <person name="Pursley I."/>
            <person name="Horton D.L."/>
            <person name="Alikhan N.F."/>
            <person name="Baker D."/>
            <person name="Gharbi K."/>
            <person name="Hall N."/>
            <person name="Watson M."/>
            <person name="Adriaenssens E.M."/>
            <person name="Foster-Nyarko E."/>
            <person name="Jarju S."/>
            <person name="Secka A."/>
            <person name="Antonio M."/>
            <person name="Oren A."/>
            <person name="Chaudhuri R.R."/>
            <person name="La Ragione R."/>
            <person name="Hildebrand F."/>
            <person name="Pallen M.J."/>
        </authorList>
    </citation>
    <scope>NUCLEOTIDE SEQUENCE</scope>
    <source>
        <strain evidence="1">ChiHjej11B10-19426</strain>
    </source>
</reference>
<accession>A0A9D2DFF2</accession>
<gene>
    <name evidence="1" type="ORF">H9816_07910</name>
</gene>
<dbReference type="EMBL" id="DXCC01000030">
    <property type="protein sequence ID" value="HIZ15814.1"/>
    <property type="molecule type" value="Genomic_DNA"/>
</dbReference>
<dbReference type="PROSITE" id="PS51257">
    <property type="entry name" value="PROKAR_LIPOPROTEIN"/>
    <property type="match status" value="1"/>
</dbReference>
<dbReference type="Proteomes" id="UP000824014">
    <property type="component" value="Unassembled WGS sequence"/>
</dbReference>
<organism evidence="1 2">
    <name type="scientific">Candidatus Tidjanibacter faecipullorum</name>
    <dbReference type="NCBI Taxonomy" id="2838766"/>
    <lineage>
        <taxon>Bacteria</taxon>
        <taxon>Pseudomonadati</taxon>
        <taxon>Bacteroidota</taxon>
        <taxon>Bacteroidia</taxon>
        <taxon>Bacteroidales</taxon>
        <taxon>Rikenellaceae</taxon>
        <taxon>Tidjanibacter</taxon>
    </lineage>
</organism>
<evidence type="ECO:0000313" key="2">
    <source>
        <dbReference type="Proteomes" id="UP000824014"/>
    </source>
</evidence>
<evidence type="ECO:0000313" key="1">
    <source>
        <dbReference type="EMBL" id="HIZ15814.1"/>
    </source>
</evidence>
<dbReference type="AlphaFoldDB" id="A0A9D2DFF2"/>
<protein>
    <recommendedName>
        <fullName evidence="3">Lipoprotein</fullName>
    </recommendedName>
</protein>